<dbReference type="PROSITE" id="PS51257">
    <property type="entry name" value="PROKAR_LIPOPROTEIN"/>
    <property type="match status" value="1"/>
</dbReference>
<evidence type="ECO:0000256" key="1">
    <source>
        <dbReference type="SAM" id="SignalP"/>
    </source>
</evidence>
<reference evidence="2 3" key="1">
    <citation type="journal article" date="2012" name="Antonie Van Leeuwenhoek">
        <title>Shewanella litorisediminis sp. nov., a gammaproteobacterium isolated from a tidal flat sediment.</title>
        <authorList>
            <person name="Lee M.H."/>
            <person name="Yoon J.H."/>
        </authorList>
    </citation>
    <scope>NUCLEOTIDE SEQUENCE [LARGE SCALE GENOMIC DNA]</scope>
    <source>
        <strain evidence="2 3">SMK1-12</strain>
    </source>
</reference>
<dbReference type="Proteomes" id="UP000596252">
    <property type="component" value="Chromosome"/>
</dbReference>
<keyword evidence="1" id="KW-0732">Signal</keyword>
<evidence type="ECO:0008006" key="4">
    <source>
        <dbReference type="Google" id="ProtNLM"/>
    </source>
</evidence>
<proteinExistence type="predicted"/>
<name>A0ABX7G0Y9_9GAMM</name>
<organism evidence="2 3">
    <name type="scientific">Shewanella litorisediminis</name>
    <dbReference type="NCBI Taxonomy" id="1173586"/>
    <lineage>
        <taxon>Bacteria</taxon>
        <taxon>Pseudomonadati</taxon>
        <taxon>Pseudomonadota</taxon>
        <taxon>Gammaproteobacteria</taxon>
        <taxon>Alteromonadales</taxon>
        <taxon>Shewanellaceae</taxon>
        <taxon>Shewanella</taxon>
    </lineage>
</organism>
<evidence type="ECO:0000313" key="2">
    <source>
        <dbReference type="EMBL" id="QRH00971.1"/>
    </source>
</evidence>
<evidence type="ECO:0000313" key="3">
    <source>
        <dbReference type="Proteomes" id="UP000596252"/>
    </source>
</evidence>
<keyword evidence="3" id="KW-1185">Reference proteome</keyword>
<dbReference type="RefSeq" id="WP_203324668.1">
    <property type="nucleotide sequence ID" value="NZ_CP069213.1"/>
</dbReference>
<feature type="signal peptide" evidence="1">
    <location>
        <begin position="1"/>
        <end position="21"/>
    </location>
</feature>
<gene>
    <name evidence="2" type="ORF">JQC75_14015</name>
</gene>
<feature type="chain" id="PRO_5046208678" description="Lipoprotein" evidence="1">
    <location>
        <begin position="22"/>
        <end position="175"/>
    </location>
</feature>
<dbReference type="EMBL" id="CP069213">
    <property type="protein sequence ID" value="QRH00971.1"/>
    <property type="molecule type" value="Genomic_DNA"/>
</dbReference>
<sequence length="175" mass="18156">MTQKILTLALGALLMSGCGWFGGDEKAAMEQAWLARNADIQQAVEQIRAEGLDAVVKSAEAGSVAACVANKLADDPVGELVKVEGALVESAKVAELLANVQSMMEQEFDLQSAAALLQQGADVAAYAKALIEQEGLEGASQTLAQMVSQAQSFAGQDLGQHFKTLIGSCETPSGT</sequence>
<accession>A0ABX7G0Y9</accession>
<protein>
    <recommendedName>
        <fullName evidence="4">Lipoprotein</fullName>
    </recommendedName>
</protein>